<evidence type="ECO:0000313" key="2">
    <source>
        <dbReference type="EMBL" id="TGZ77024.1"/>
    </source>
</evidence>
<feature type="region of interest" description="Disordered" evidence="1">
    <location>
        <begin position="118"/>
        <end position="156"/>
    </location>
</feature>
<evidence type="ECO:0000313" key="3">
    <source>
        <dbReference type="Proteomes" id="UP000298138"/>
    </source>
</evidence>
<dbReference type="AlphaFoldDB" id="A0A4V3SHP2"/>
<dbReference type="InParanoid" id="A0A4V3SHP2"/>
<name>A0A4V3SHP2_9PEZI</name>
<proteinExistence type="predicted"/>
<evidence type="ECO:0000256" key="1">
    <source>
        <dbReference type="SAM" id="MobiDB-lite"/>
    </source>
</evidence>
<organism evidence="2 3">
    <name type="scientific">Ascodesmis nigricans</name>
    <dbReference type="NCBI Taxonomy" id="341454"/>
    <lineage>
        <taxon>Eukaryota</taxon>
        <taxon>Fungi</taxon>
        <taxon>Dikarya</taxon>
        <taxon>Ascomycota</taxon>
        <taxon>Pezizomycotina</taxon>
        <taxon>Pezizomycetes</taxon>
        <taxon>Pezizales</taxon>
        <taxon>Ascodesmidaceae</taxon>
        <taxon>Ascodesmis</taxon>
    </lineage>
</organism>
<feature type="region of interest" description="Disordered" evidence="1">
    <location>
        <begin position="60"/>
        <end position="82"/>
    </location>
</feature>
<keyword evidence="3" id="KW-1185">Reference proteome</keyword>
<sequence length="156" mass="17059">MSALTLPTITTPPPSLSTPSNCNRQDLLNFEPPRLASHLFIRQLRFLGRGRRVCILHLPPGVRHPGDQRPPTESPSSQPCPARLLESSKLSLPTILFLPTPINVFSRVDPISCLGRSSTTHPQRYTTPSVSPPQPTFQSLHPAPSVNKSAAPNPPR</sequence>
<gene>
    <name evidence="2" type="ORF">EX30DRAFT_223688</name>
</gene>
<dbReference type="Proteomes" id="UP000298138">
    <property type="component" value="Unassembled WGS sequence"/>
</dbReference>
<dbReference type="EMBL" id="ML220161">
    <property type="protein sequence ID" value="TGZ77024.1"/>
    <property type="molecule type" value="Genomic_DNA"/>
</dbReference>
<protein>
    <submittedName>
        <fullName evidence="2">Uncharacterized protein</fullName>
    </submittedName>
</protein>
<feature type="compositionally biased region" description="Polar residues" evidence="1">
    <location>
        <begin position="118"/>
        <end position="129"/>
    </location>
</feature>
<reference evidence="2 3" key="1">
    <citation type="submission" date="2019-04" db="EMBL/GenBank/DDBJ databases">
        <title>Comparative genomics and transcriptomics to analyze fruiting body development in filamentous ascomycetes.</title>
        <authorList>
            <consortium name="DOE Joint Genome Institute"/>
            <person name="Lutkenhaus R."/>
            <person name="Traeger S."/>
            <person name="Breuer J."/>
            <person name="Kuo A."/>
            <person name="Lipzen A."/>
            <person name="Pangilinan J."/>
            <person name="Dilworth D."/>
            <person name="Sandor L."/>
            <person name="Poggeler S."/>
            <person name="Barry K."/>
            <person name="Grigoriev I.V."/>
            <person name="Nowrousian M."/>
        </authorList>
    </citation>
    <scope>NUCLEOTIDE SEQUENCE [LARGE SCALE GENOMIC DNA]</scope>
    <source>
        <strain evidence="2 3">CBS 389.68</strain>
    </source>
</reference>
<accession>A0A4V3SHP2</accession>